<reference evidence="2 3" key="2">
    <citation type="submission" date="2018-06" db="EMBL/GenBank/DDBJ databases">
        <title>Metagenomic assembly of (sub)arctic Cyanobacteria and their associated microbiome from non-axenic cultures.</title>
        <authorList>
            <person name="Baurain D."/>
        </authorList>
    </citation>
    <scope>NUCLEOTIDE SEQUENCE [LARGE SCALE GENOMIC DNA]</scope>
    <source>
        <strain evidence="2">ULC129bin1</strain>
    </source>
</reference>
<organism evidence="2 3">
    <name type="scientific">Leptolyngbya foveolarum</name>
    <dbReference type="NCBI Taxonomy" id="47253"/>
    <lineage>
        <taxon>Bacteria</taxon>
        <taxon>Bacillati</taxon>
        <taxon>Cyanobacteriota</taxon>
        <taxon>Cyanophyceae</taxon>
        <taxon>Leptolyngbyales</taxon>
        <taxon>Leptolyngbyaceae</taxon>
        <taxon>Leptolyngbya group</taxon>
        <taxon>Leptolyngbya</taxon>
    </lineage>
</organism>
<comment type="caution">
    <text evidence="2">The sequence shown here is derived from an EMBL/GenBank/DDBJ whole genome shotgun (WGS) entry which is preliminary data.</text>
</comment>
<dbReference type="Proteomes" id="UP000249354">
    <property type="component" value="Unassembled WGS sequence"/>
</dbReference>
<dbReference type="GO" id="GO:0016740">
    <property type="term" value="F:transferase activity"/>
    <property type="evidence" value="ECO:0007669"/>
    <property type="project" value="UniProtKB-KW"/>
</dbReference>
<evidence type="ECO:0000313" key="2">
    <source>
        <dbReference type="EMBL" id="PZO14590.1"/>
    </source>
</evidence>
<dbReference type="InterPro" id="IPR029044">
    <property type="entry name" value="Nucleotide-diphossugar_trans"/>
</dbReference>
<reference evidence="3" key="1">
    <citation type="submission" date="2018-04" db="EMBL/GenBank/DDBJ databases">
        <authorList>
            <person name="Cornet L."/>
        </authorList>
    </citation>
    <scope>NUCLEOTIDE SEQUENCE [LARGE SCALE GENOMIC DNA]</scope>
</reference>
<feature type="domain" description="Glycosyltransferase 2-like" evidence="1">
    <location>
        <begin position="22"/>
        <end position="201"/>
    </location>
</feature>
<accession>A0A2W4U6B4</accession>
<dbReference type="Pfam" id="PF00535">
    <property type="entry name" value="Glycos_transf_2"/>
    <property type="match status" value="1"/>
</dbReference>
<gene>
    <name evidence="2" type="ORF">DCF25_14745</name>
</gene>
<dbReference type="SUPFAM" id="SSF53448">
    <property type="entry name" value="Nucleotide-diphospho-sugar transferases"/>
    <property type="match status" value="1"/>
</dbReference>
<dbReference type="InterPro" id="IPR001173">
    <property type="entry name" value="Glyco_trans_2-like"/>
</dbReference>
<evidence type="ECO:0000259" key="1">
    <source>
        <dbReference type="Pfam" id="PF00535"/>
    </source>
</evidence>
<evidence type="ECO:0000313" key="3">
    <source>
        <dbReference type="Proteomes" id="UP000249354"/>
    </source>
</evidence>
<dbReference type="CDD" id="cd00761">
    <property type="entry name" value="Glyco_tranf_GTA_type"/>
    <property type="match status" value="1"/>
</dbReference>
<dbReference type="AlphaFoldDB" id="A0A2W4U6B4"/>
<dbReference type="Gene3D" id="3.90.550.10">
    <property type="entry name" value="Spore Coat Polysaccharide Biosynthesis Protein SpsA, Chain A"/>
    <property type="match status" value="1"/>
</dbReference>
<dbReference type="PANTHER" id="PTHR43685:SF11">
    <property type="entry name" value="GLYCOSYLTRANSFERASE TAGX-RELATED"/>
    <property type="match status" value="1"/>
</dbReference>
<proteinExistence type="predicted"/>
<dbReference type="PANTHER" id="PTHR43685">
    <property type="entry name" value="GLYCOSYLTRANSFERASE"/>
    <property type="match status" value="1"/>
</dbReference>
<keyword evidence="2" id="KW-0808">Transferase</keyword>
<name>A0A2W4U6B4_9CYAN</name>
<dbReference type="EMBL" id="QBMC01000106">
    <property type="protein sequence ID" value="PZO14590.1"/>
    <property type="molecule type" value="Genomic_DNA"/>
</dbReference>
<dbReference type="InterPro" id="IPR050834">
    <property type="entry name" value="Glycosyltransf_2"/>
</dbReference>
<protein>
    <submittedName>
        <fullName evidence="2">Glycosyl transferase family 2</fullName>
    </submittedName>
</protein>
<sequence>MLSQGRVNLSIKSSTNALPLVSAIIIFLNGEAYLKEAIESIFAQTYSRWELLLVNDGSTDSSEAIAQHYVQQQPEKVRYLEHEGGQNRGMSATRNLGIAQAQGEFVAFLDADDIWLPPKLARQLAAFSTYPQAQMVANPTKYWYSWTGTMADQARDKLRTLGVPANVCYEPPELLTRMLRNEADAPATCGVLIRRSVFEDIGTFETSFRGLFEDRVFFSKVYLNASVFIISDCLDCYRQHSASACYVEQTTGHYHPAKRSKSHLMFLQWLESYLLQQGVQDKSLWRAMQASLWRYQNLPLYYVYQLLYRVNRRLQRLAEPLGTFAHK</sequence>